<evidence type="ECO:0000256" key="2">
    <source>
        <dbReference type="ARBA" id="ARBA00022737"/>
    </source>
</evidence>
<feature type="non-terminal residue" evidence="6">
    <location>
        <position position="210"/>
    </location>
</feature>
<keyword evidence="7" id="KW-1185">Reference proteome</keyword>
<feature type="domain" description="NF-X1-type" evidence="5">
    <location>
        <begin position="129"/>
        <end position="151"/>
    </location>
</feature>
<evidence type="ECO:0000256" key="4">
    <source>
        <dbReference type="ARBA" id="ARBA00022833"/>
    </source>
</evidence>
<evidence type="ECO:0000259" key="5">
    <source>
        <dbReference type="SMART" id="SM00438"/>
    </source>
</evidence>
<reference evidence="6 7" key="1">
    <citation type="submission" date="2019-10" db="EMBL/GenBank/DDBJ databases">
        <title>Assembly and Annotation for the nematode Trichostrongylus colubriformis.</title>
        <authorList>
            <person name="Martin J."/>
        </authorList>
    </citation>
    <scope>NUCLEOTIDE SEQUENCE [LARGE SCALE GENOMIC DNA]</scope>
    <source>
        <strain evidence="6">G859</strain>
        <tissue evidence="6">Whole worm</tissue>
    </source>
</reference>
<feature type="domain" description="NF-X1-type" evidence="5">
    <location>
        <begin position="72"/>
        <end position="93"/>
    </location>
</feature>
<organism evidence="6 7">
    <name type="scientific">Trichostrongylus colubriformis</name>
    <name type="common">Black scour worm</name>
    <dbReference type="NCBI Taxonomy" id="6319"/>
    <lineage>
        <taxon>Eukaryota</taxon>
        <taxon>Metazoa</taxon>
        <taxon>Ecdysozoa</taxon>
        <taxon>Nematoda</taxon>
        <taxon>Chromadorea</taxon>
        <taxon>Rhabditida</taxon>
        <taxon>Rhabditina</taxon>
        <taxon>Rhabditomorpha</taxon>
        <taxon>Strongyloidea</taxon>
        <taxon>Trichostrongylidae</taxon>
        <taxon>Trichostrongylus</taxon>
    </lineage>
</organism>
<dbReference type="InterPro" id="IPR000967">
    <property type="entry name" value="Znf_NFX1"/>
</dbReference>
<dbReference type="GO" id="GO:0005634">
    <property type="term" value="C:nucleus"/>
    <property type="evidence" value="ECO:0007669"/>
    <property type="project" value="InterPro"/>
</dbReference>
<keyword evidence="1" id="KW-0479">Metal-binding</keyword>
<dbReference type="GO" id="GO:0008270">
    <property type="term" value="F:zinc ion binding"/>
    <property type="evidence" value="ECO:0007669"/>
    <property type="project" value="UniProtKB-KW"/>
</dbReference>
<evidence type="ECO:0000313" key="6">
    <source>
        <dbReference type="EMBL" id="KAK5967962.1"/>
    </source>
</evidence>
<accession>A0AAN8F5Y5</accession>
<gene>
    <name evidence="6" type="ORF">GCK32_015762</name>
</gene>
<evidence type="ECO:0000313" key="7">
    <source>
        <dbReference type="Proteomes" id="UP001331761"/>
    </source>
</evidence>
<protein>
    <submittedName>
        <fullName evidence="6">NF-X1 type zinc finger</fullName>
    </submittedName>
</protein>
<dbReference type="AlphaFoldDB" id="A0AAN8F5Y5"/>
<proteinExistence type="predicted"/>
<dbReference type="Proteomes" id="UP001331761">
    <property type="component" value="Unassembled WGS sequence"/>
</dbReference>
<keyword evidence="3" id="KW-0863">Zinc-finger</keyword>
<evidence type="ECO:0000256" key="1">
    <source>
        <dbReference type="ARBA" id="ARBA00022723"/>
    </source>
</evidence>
<feature type="domain" description="NF-X1-type" evidence="5">
    <location>
        <begin position="155"/>
        <end position="173"/>
    </location>
</feature>
<comment type="caution">
    <text evidence="6">The sequence shown here is derived from an EMBL/GenBank/DDBJ whole genome shotgun (WGS) entry which is preliminary data.</text>
</comment>
<keyword evidence="4" id="KW-0862">Zinc</keyword>
<dbReference type="SMART" id="SM00438">
    <property type="entry name" value="ZnF_NFX"/>
    <property type="match status" value="3"/>
</dbReference>
<evidence type="ECO:0000256" key="3">
    <source>
        <dbReference type="ARBA" id="ARBA00022771"/>
    </source>
</evidence>
<sequence>MYVVGNLAYMADCSSFWRKLAHDMYNKGFADSLFPIRCQRHGNVQVIEHPVEFATKSPEGGCMMICDAEMPCGHKCPRRCHVTDDHDSWDCTQPCSRRCKDERYRHPCQRLCYEPCGDCAHPVQILLKCGHSTNVLCHMSDKAVCHKRCEKILNCGHQCPSTCGKPCDMVCLEPVTLSNDFCNHSWTVVCSEANVSTDCPKRCPKTLSCG</sequence>
<keyword evidence="2" id="KW-0677">Repeat</keyword>
<dbReference type="EMBL" id="WIXE01021877">
    <property type="protein sequence ID" value="KAK5967962.1"/>
    <property type="molecule type" value="Genomic_DNA"/>
</dbReference>
<name>A0AAN8F5Y5_TRICO</name>